<dbReference type="RefSeq" id="WP_119120586.1">
    <property type="nucleotide sequence ID" value="NZ_QXIU01000245.1"/>
</dbReference>
<evidence type="ECO:0000313" key="3">
    <source>
        <dbReference type="Proteomes" id="UP000266489"/>
    </source>
</evidence>
<sequence>MSIAETIPESDYDTLKVRMTASDFISIDRSAMKRLYVAQSRPAVLPKYGETLRKAIEGALDDSCGRSLAEAVDVSRPVMLVIDDHTRGTPTSLALEVHYERLRSIGVSDDQMTILVSAGTHRPMSAEEVRSKTGEIGKRLKIVLHDCSDPEGLFLAGKIDEIPVWLNKRLRDAGTVIGIGSVVAHKFSGWSGGAKIICPGLTGYETIYRCHYKSIVEERIVPGQCENWFRSFINKVGDLAGLKFCVNFVPTVGGIVGVAAGEPRETLSRSISLAENAMTACFPERFDLVMVSSFPATTDLWQSGKGFYIGEMLVRNGGTLVLVTPLDEGLGDHPDFIALLDRKPSDILGLLDSNKLSDPLAAVAAYAIRRIGERCKLRIVTSNAALHGQLLLGAPITGDLASVVLEAFPSGCGSAGQLNDSYVLPKIVTQA</sequence>
<dbReference type="OrthoDB" id="6355at2"/>
<dbReference type="InterPro" id="IPR048068">
    <property type="entry name" value="LarA-like"/>
</dbReference>
<dbReference type="AlphaFoldDB" id="A0A398D787"/>
<dbReference type="InterPro" id="IPR043166">
    <property type="entry name" value="LarA-like_C"/>
</dbReference>
<dbReference type="Pfam" id="PF09861">
    <property type="entry name" value="Lar_N"/>
    <property type="match status" value="1"/>
</dbReference>
<accession>A0A398D787</accession>
<reference evidence="2 3" key="1">
    <citation type="submission" date="2018-09" db="EMBL/GenBank/DDBJ databases">
        <title>Discovery and Ecogenomic Context for Candidatus Cryosericales, a Global Caldiserica Order Active in Thawing Permafrost.</title>
        <authorList>
            <person name="Martinez M.A."/>
            <person name="Woodcroft B.J."/>
            <person name="Ignacio Espinoza J.C."/>
            <person name="Zayed A."/>
            <person name="Singleton C.M."/>
            <person name="Boyd J."/>
            <person name="Li Y.-F."/>
            <person name="Purvine S."/>
            <person name="Maughan H."/>
            <person name="Hodgkins S.B."/>
            <person name="Anderson D."/>
            <person name="Sederholm M."/>
            <person name="Temperton B."/>
            <person name="Saleska S.R."/>
            <person name="Tyson G.W."/>
            <person name="Rich V.I."/>
        </authorList>
    </citation>
    <scope>NUCLEOTIDE SEQUENCE [LARGE SCALE GENOMIC DNA]</scope>
    <source>
        <strain evidence="2 3">SMC5</strain>
    </source>
</reference>
<dbReference type="Gene3D" id="3.90.226.30">
    <property type="match status" value="1"/>
</dbReference>
<name>A0A398D787_9BACT</name>
<dbReference type="PANTHER" id="PTHR33171">
    <property type="entry name" value="LAR_N DOMAIN-CONTAINING PROTEIN"/>
    <property type="match status" value="1"/>
</dbReference>
<organism evidence="2 3">
    <name type="scientific">Candidatus Cryosericum odellii</name>
    <dbReference type="NCBI Taxonomy" id="2290917"/>
    <lineage>
        <taxon>Bacteria</taxon>
        <taxon>Pseudomonadati</taxon>
        <taxon>Caldisericota/Cryosericota group</taxon>
        <taxon>Candidatus Cryosericota</taxon>
        <taxon>Candidatus Cryosericia</taxon>
        <taxon>Candidatus Cryosericales</taxon>
        <taxon>Candidatus Cryosericaceae</taxon>
        <taxon>Candidatus Cryosericum</taxon>
    </lineage>
</organism>
<dbReference type="EMBL" id="QXIU01000245">
    <property type="protein sequence ID" value="RIE07311.1"/>
    <property type="molecule type" value="Genomic_DNA"/>
</dbReference>
<dbReference type="PANTHER" id="PTHR33171:SF17">
    <property type="entry name" value="LARA-LIKE N-TERMINAL DOMAIN-CONTAINING PROTEIN"/>
    <property type="match status" value="1"/>
</dbReference>
<dbReference type="Proteomes" id="UP000266489">
    <property type="component" value="Unassembled WGS sequence"/>
</dbReference>
<comment type="caution">
    <text evidence="2">The sequence shown here is derived from an EMBL/GenBank/DDBJ whole genome shotgun (WGS) entry which is preliminary data.</text>
</comment>
<gene>
    <name evidence="2" type="ORF">SMC5_09980</name>
</gene>
<dbReference type="Gene3D" id="3.40.50.11440">
    <property type="match status" value="1"/>
</dbReference>
<feature type="domain" description="LarA-like N-terminal" evidence="1">
    <location>
        <begin position="50"/>
        <end position="219"/>
    </location>
</feature>
<proteinExistence type="predicted"/>
<dbReference type="InterPro" id="IPR018657">
    <property type="entry name" value="LarA-like_N"/>
</dbReference>
<protein>
    <submittedName>
        <fullName evidence="2">DUF2088 domain-containing protein</fullName>
    </submittedName>
</protein>
<evidence type="ECO:0000259" key="1">
    <source>
        <dbReference type="Pfam" id="PF09861"/>
    </source>
</evidence>
<dbReference type="GO" id="GO:0050043">
    <property type="term" value="F:lactate racemase activity"/>
    <property type="evidence" value="ECO:0007669"/>
    <property type="project" value="InterPro"/>
</dbReference>
<evidence type="ECO:0000313" key="2">
    <source>
        <dbReference type="EMBL" id="RIE07311.1"/>
    </source>
</evidence>